<sequence>MSIIGVDETLPVKAVHDIYPYIDPKEHYDAQTFKGKVVLITGASRGIGLESALQYARAGASLALASRKQATLDESKNLILNETPNAQVITFVADVKDVKHAEAAVKGTVAHFGKLDILVANAGKLRAMGKPFVEMDPTGWWETQEVNIRGVYNFVHYAIPQLMKSKGCIIIVTSMAAQLRAPTASDYVVSKFALGRLAEFISLEYPDVKVFAVHPGMVETQLNSDSQSPVPPVDTVSLPAAVFLYLSAGKADYLNSRYVSANWDLAEVEKDWKEKIVAQNGLVSKLSIPT</sequence>
<reference evidence="1" key="1">
    <citation type="submission" date="2021-02" db="EMBL/GenBank/DDBJ databases">
        <authorList>
            <consortium name="DOE Joint Genome Institute"/>
            <person name="Ahrendt S."/>
            <person name="Looney B.P."/>
            <person name="Miyauchi S."/>
            <person name="Morin E."/>
            <person name="Drula E."/>
            <person name="Courty P.E."/>
            <person name="Chicoki N."/>
            <person name="Fauchery L."/>
            <person name="Kohler A."/>
            <person name="Kuo A."/>
            <person name="Labutti K."/>
            <person name="Pangilinan J."/>
            <person name="Lipzen A."/>
            <person name="Riley R."/>
            <person name="Andreopoulos W."/>
            <person name="He G."/>
            <person name="Johnson J."/>
            <person name="Barry K.W."/>
            <person name="Grigoriev I.V."/>
            <person name="Nagy L."/>
            <person name="Hibbett D."/>
            <person name="Henrissat B."/>
            <person name="Matheny P.B."/>
            <person name="Labbe J."/>
            <person name="Martin F."/>
        </authorList>
    </citation>
    <scope>NUCLEOTIDE SEQUENCE</scope>
    <source>
        <strain evidence="1">FP105234-sp</strain>
    </source>
</reference>
<organism evidence="1 2">
    <name type="scientific">Auriscalpium vulgare</name>
    <dbReference type="NCBI Taxonomy" id="40419"/>
    <lineage>
        <taxon>Eukaryota</taxon>
        <taxon>Fungi</taxon>
        <taxon>Dikarya</taxon>
        <taxon>Basidiomycota</taxon>
        <taxon>Agaricomycotina</taxon>
        <taxon>Agaricomycetes</taxon>
        <taxon>Russulales</taxon>
        <taxon>Auriscalpiaceae</taxon>
        <taxon>Auriscalpium</taxon>
    </lineage>
</organism>
<protein>
    <submittedName>
        <fullName evidence="1">NAD-P-binding protein</fullName>
    </submittedName>
</protein>
<accession>A0ACB8REK0</accession>
<name>A0ACB8REK0_9AGAM</name>
<dbReference type="EMBL" id="MU276087">
    <property type="protein sequence ID" value="KAI0042038.1"/>
    <property type="molecule type" value="Genomic_DNA"/>
</dbReference>
<comment type="caution">
    <text evidence="1">The sequence shown here is derived from an EMBL/GenBank/DDBJ whole genome shotgun (WGS) entry which is preliminary data.</text>
</comment>
<proteinExistence type="predicted"/>
<evidence type="ECO:0000313" key="1">
    <source>
        <dbReference type="EMBL" id="KAI0042038.1"/>
    </source>
</evidence>
<reference evidence="1" key="2">
    <citation type="journal article" date="2022" name="New Phytol.">
        <title>Evolutionary transition to the ectomycorrhizal habit in the genomes of a hyperdiverse lineage of mushroom-forming fungi.</title>
        <authorList>
            <person name="Looney B."/>
            <person name="Miyauchi S."/>
            <person name="Morin E."/>
            <person name="Drula E."/>
            <person name="Courty P.E."/>
            <person name="Kohler A."/>
            <person name="Kuo A."/>
            <person name="LaButti K."/>
            <person name="Pangilinan J."/>
            <person name="Lipzen A."/>
            <person name="Riley R."/>
            <person name="Andreopoulos W."/>
            <person name="He G."/>
            <person name="Johnson J."/>
            <person name="Nolan M."/>
            <person name="Tritt A."/>
            <person name="Barry K.W."/>
            <person name="Grigoriev I.V."/>
            <person name="Nagy L.G."/>
            <person name="Hibbett D."/>
            <person name="Henrissat B."/>
            <person name="Matheny P.B."/>
            <person name="Labbe J."/>
            <person name="Martin F.M."/>
        </authorList>
    </citation>
    <scope>NUCLEOTIDE SEQUENCE</scope>
    <source>
        <strain evidence="1">FP105234-sp</strain>
    </source>
</reference>
<keyword evidence="2" id="KW-1185">Reference proteome</keyword>
<evidence type="ECO:0000313" key="2">
    <source>
        <dbReference type="Proteomes" id="UP000814033"/>
    </source>
</evidence>
<gene>
    <name evidence="1" type="ORF">FA95DRAFT_1564730</name>
</gene>
<dbReference type="Proteomes" id="UP000814033">
    <property type="component" value="Unassembled WGS sequence"/>
</dbReference>